<sequence length="218" mass="22054">MRIPTVVSSAVALALFPLLVGCTAPPDTGDAASPTASASGATATTPGDDGPCDALDAETVADLAGGPMTEHQETTVGAVPACQWQDGDVKVQVIQAPAVEWAVALPAVLDEIKQAPGLREENLARIDEGIELIESGAVDPAAACDMFSVMSEISGREPGTDRLVNLLPDGEAPQAISGQACVDGVYSSVLLVAPGLSKESEQVSAIDVALNRLIAAGI</sequence>
<evidence type="ECO:0008006" key="5">
    <source>
        <dbReference type="Google" id="ProtNLM"/>
    </source>
</evidence>
<name>A0ABP8X7A6_9MICO</name>
<evidence type="ECO:0000256" key="1">
    <source>
        <dbReference type="SAM" id="MobiDB-lite"/>
    </source>
</evidence>
<protein>
    <recommendedName>
        <fullName evidence="5">DUF3558 domain-containing protein</fullName>
    </recommendedName>
</protein>
<feature type="compositionally biased region" description="Low complexity" evidence="1">
    <location>
        <begin position="29"/>
        <end position="49"/>
    </location>
</feature>
<accession>A0ABP8X7A6</accession>
<comment type="caution">
    <text evidence="3">The sequence shown here is derived from an EMBL/GenBank/DDBJ whole genome shotgun (WGS) entry which is preliminary data.</text>
</comment>
<evidence type="ECO:0000256" key="2">
    <source>
        <dbReference type="SAM" id="SignalP"/>
    </source>
</evidence>
<reference evidence="4" key="1">
    <citation type="journal article" date="2019" name="Int. J. Syst. Evol. Microbiol.">
        <title>The Global Catalogue of Microorganisms (GCM) 10K type strain sequencing project: providing services to taxonomists for standard genome sequencing and annotation.</title>
        <authorList>
            <consortium name="The Broad Institute Genomics Platform"/>
            <consortium name="The Broad Institute Genome Sequencing Center for Infectious Disease"/>
            <person name="Wu L."/>
            <person name="Ma J."/>
        </authorList>
    </citation>
    <scope>NUCLEOTIDE SEQUENCE [LARGE SCALE GENOMIC DNA]</scope>
    <source>
        <strain evidence="4">JCM 17975</strain>
    </source>
</reference>
<dbReference type="Proteomes" id="UP001500843">
    <property type="component" value="Unassembled WGS sequence"/>
</dbReference>
<proteinExistence type="predicted"/>
<evidence type="ECO:0000313" key="4">
    <source>
        <dbReference type="Proteomes" id="UP001500843"/>
    </source>
</evidence>
<keyword evidence="4" id="KW-1185">Reference proteome</keyword>
<feature type="region of interest" description="Disordered" evidence="1">
    <location>
        <begin position="29"/>
        <end position="50"/>
    </location>
</feature>
<organism evidence="3 4">
    <name type="scientific">Promicromonospora umidemergens</name>
    <dbReference type="NCBI Taxonomy" id="629679"/>
    <lineage>
        <taxon>Bacteria</taxon>
        <taxon>Bacillati</taxon>
        <taxon>Actinomycetota</taxon>
        <taxon>Actinomycetes</taxon>
        <taxon>Micrococcales</taxon>
        <taxon>Promicromonosporaceae</taxon>
        <taxon>Promicromonospora</taxon>
    </lineage>
</organism>
<evidence type="ECO:0000313" key="3">
    <source>
        <dbReference type="EMBL" id="GAA4701637.1"/>
    </source>
</evidence>
<dbReference type="RefSeq" id="WP_253867355.1">
    <property type="nucleotide sequence ID" value="NZ_BAABHM010000011.1"/>
</dbReference>
<feature type="signal peptide" evidence="2">
    <location>
        <begin position="1"/>
        <end position="23"/>
    </location>
</feature>
<gene>
    <name evidence="3" type="ORF">GCM10023198_23470</name>
</gene>
<dbReference type="PROSITE" id="PS51257">
    <property type="entry name" value="PROKAR_LIPOPROTEIN"/>
    <property type="match status" value="1"/>
</dbReference>
<dbReference type="EMBL" id="BAABHM010000011">
    <property type="protein sequence ID" value="GAA4701637.1"/>
    <property type="molecule type" value="Genomic_DNA"/>
</dbReference>
<keyword evidence="2" id="KW-0732">Signal</keyword>
<feature type="chain" id="PRO_5045280004" description="DUF3558 domain-containing protein" evidence="2">
    <location>
        <begin position="24"/>
        <end position="218"/>
    </location>
</feature>